<accession>A0ACB7VHK9</accession>
<organism evidence="1 2">
    <name type="scientific">Dioscorea alata</name>
    <name type="common">Purple yam</name>
    <dbReference type="NCBI Taxonomy" id="55571"/>
    <lineage>
        <taxon>Eukaryota</taxon>
        <taxon>Viridiplantae</taxon>
        <taxon>Streptophyta</taxon>
        <taxon>Embryophyta</taxon>
        <taxon>Tracheophyta</taxon>
        <taxon>Spermatophyta</taxon>
        <taxon>Magnoliopsida</taxon>
        <taxon>Liliopsida</taxon>
        <taxon>Dioscoreales</taxon>
        <taxon>Dioscoreaceae</taxon>
        <taxon>Dioscorea</taxon>
    </lineage>
</organism>
<evidence type="ECO:0000313" key="2">
    <source>
        <dbReference type="Proteomes" id="UP000827976"/>
    </source>
</evidence>
<evidence type="ECO:0000313" key="1">
    <source>
        <dbReference type="EMBL" id="KAH7673723.1"/>
    </source>
</evidence>
<dbReference type="Proteomes" id="UP000827976">
    <property type="component" value="Chromosome 8"/>
</dbReference>
<comment type="caution">
    <text evidence="1">The sequence shown here is derived from an EMBL/GenBank/DDBJ whole genome shotgun (WGS) entry which is preliminary data.</text>
</comment>
<protein>
    <submittedName>
        <fullName evidence="1">Reduced folate carrier protein</fullName>
    </submittedName>
</protein>
<gene>
    <name evidence="1" type="ORF">IHE45_08G026300</name>
</gene>
<dbReference type="EMBL" id="CM037018">
    <property type="protein sequence ID" value="KAH7673723.1"/>
    <property type="molecule type" value="Genomic_DNA"/>
</dbReference>
<proteinExistence type="predicted"/>
<name>A0ACB7VHK9_DIOAL</name>
<sequence length="430" mass="47298">MESWWSRITSAVIPRGIVSVPGSLLAVLLGYSFSSQFIPVEPYLVPYLTSIKGFSNFQITVDIYPISVYAQLVFTLLLAPACFYLSHKAVIILGAFGLLATYVIIWVGQSLLSMQIMQLTYGFGMSARLVFSSYIFHLVLEEEYQIMTSLTTTTSLLSFMLASELSQFLALAGVSYDMFFVISLTALGICCAMTFLLPKDPSLYSLSSLTSWGENEQGWIFILKQTWGDQNLRILSLWWAIAFAGMSLVQNYGTNLFDAVDPKSKYNGHILAISQAAGSLGAYCAIYIKDFASKSGLSIYVIGSSVMGLICTCMGIIPNIWVDYFLYVLISGIYQTLSCLLSVQCGRLLSNGQFILLFSINNFAGLLIETLLQAAVEVSGLSIFAQFISFAIFFFVATIAFVGVSCINFGQRKPIAFFNLDSEAAHLIAK</sequence>
<keyword evidence="2" id="KW-1185">Reference proteome</keyword>
<reference evidence="2" key="1">
    <citation type="journal article" date="2022" name="Nat. Commun.">
        <title>Chromosome evolution and the genetic basis of agronomically important traits in greater yam.</title>
        <authorList>
            <person name="Bredeson J.V."/>
            <person name="Lyons J.B."/>
            <person name="Oniyinde I.O."/>
            <person name="Okereke N.R."/>
            <person name="Kolade O."/>
            <person name="Nnabue I."/>
            <person name="Nwadili C.O."/>
            <person name="Hribova E."/>
            <person name="Parker M."/>
            <person name="Nwogha J."/>
            <person name="Shu S."/>
            <person name="Carlson J."/>
            <person name="Kariba R."/>
            <person name="Muthemba S."/>
            <person name="Knop K."/>
            <person name="Barton G.J."/>
            <person name="Sherwood A.V."/>
            <person name="Lopez-Montes A."/>
            <person name="Asiedu R."/>
            <person name="Jamnadass R."/>
            <person name="Muchugi A."/>
            <person name="Goodstein D."/>
            <person name="Egesi C.N."/>
            <person name="Featherston J."/>
            <person name="Asfaw A."/>
            <person name="Simpson G.G."/>
            <person name="Dolezel J."/>
            <person name="Hendre P.S."/>
            <person name="Van Deynze A."/>
            <person name="Kumar P.L."/>
            <person name="Obidiegwu J.E."/>
            <person name="Bhattacharjee R."/>
            <person name="Rokhsar D.S."/>
        </authorList>
    </citation>
    <scope>NUCLEOTIDE SEQUENCE [LARGE SCALE GENOMIC DNA]</scope>
    <source>
        <strain evidence="2">cv. TDa95/00328</strain>
    </source>
</reference>